<evidence type="ECO:0000313" key="4">
    <source>
        <dbReference type="Proteomes" id="UP000603708"/>
    </source>
</evidence>
<dbReference type="Pfam" id="PF01494">
    <property type="entry name" value="FAD_binding_3"/>
    <property type="match status" value="1"/>
</dbReference>
<dbReference type="NCBIfam" id="NF004829">
    <property type="entry name" value="PRK06183.1-3"/>
    <property type="match status" value="1"/>
</dbReference>
<dbReference type="InterPro" id="IPR050631">
    <property type="entry name" value="PheA/TfdB_FAD_monoxygenase"/>
</dbReference>
<keyword evidence="4" id="KW-1185">Reference proteome</keyword>
<dbReference type="InterPro" id="IPR036188">
    <property type="entry name" value="FAD/NAD-bd_sf"/>
</dbReference>
<dbReference type="PANTHER" id="PTHR43476:SF3">
    <property type="entry name" value="FAD-BINDING MONOOXYGENASE"/>
    <property type="match status" value="1"/>
</dbReference>
<organism evidence="3 4">
    <name type="scientific">Streptomyces sulfonofaciens</name>
    <dbReference type="NCBI Taxonomy" id="68272"/>
    <lineage>
        <taxon>Bacteria</taxon>
        <taxon>Bacillati</taxon>
        <taxon>Actinomycetota</taxon>
        <taxon>Actinomycetes</taxon>
        <taxon>Kitasatosporales</taxon>
        <taxon>Streptomycetaceae</taxon>
        <taxon>Streptomyces</taxon>
    </lineage>
</organism>
<dbReference type="Gene3D" id="3.50.50.60">
    <property type="entry name" value="FAD/NAD(P)-binding domain"/>
    <property type="match status" value="1"/>
</dbReference>
<dbReference type="PRINTS" id="PR00420">
    <property type="entry name" value="RNGMNOXGNASE"/>
</dbReference>
<accession>A0A919GPE7</accession>
<dbReference type="GO" id="GO:0019622">
    <property type="term" value="P:3-(3-hydroxy)phenylpropionate catabolic process"/>
    <property type="evidence" value="ECO:0007669"/>
    <property type="project" value="TreeGrafter"/>
</dbReference>
<protein>
    <submittedName>
        <fullName evidence="3">3-(3-hydroxyphenyl)propionate hydroxylase</fullName>
    </submittedName>
</protein>
<dbReference type="AlphaFoldDB" id="A0A919GPE7"/>
<dbReference type="GO" id="GO:0008688">
    <property type="term" value="F:3-(3-hydroxyphenyl)propionate hydroxylase activity"/>
    <property type="evidence" value="ECO:0007669"/>
    <property type="project" value="TreeGrafter"/>
</dbReference>
<reference evidence="3" key="2">
    <citation type="submission" date="2020-09" db="EMBL/GenBank/DDBJ databases">
        <authorList>
            <person name="Sun Q."/>
            <person name="Ohkuma M."/>
        </authorList>
    </citation>
    <scope>NUCLEOTIDE SEQUENCE</scope>
    <source>
        <strain evidence="3">JCM 5069</strain>
    </source>
</reference>
<dbReference type="Gene3D" id="3.30.70.2450">
    <property type="match status" value="1"/>
</dbReference>
<proteinExistence type="predicted"/>
<gene>
    <name evidence="3" type="primary">mhpA</name>
    <name evidence="3" type="ORF">GCM10018793_63200</name>
</gene>
<comment type="caution">
    <text evidence="3">The sequence shown here is derived from an EMBL/GenBank/DDBJ whole genome shotgun (WGS) entry which is preliminary data.</text>
</comment>
<dbReference type="EMBL" id="BNCD01000028">
    <property type="protein sequence ID" value="GHH87435.1"/>
    <property type="molecule type" value="Genomic_DNA"/>
</dbReference>
<evidence type="ECO:0000256" key="1">
    <source>
        <dbReference type="ARBA" id="ARBA00023002"/>
    </source>
</evidence>
<dbReference type="PANTHER" id="PTHR43476">
    <property type="entry name" value="3-(3-HYDROXY-PHENYL)PROPIONATE/3-HYDROXYCINNAMIC ACID HYDROXYLASE"/>
    <property type="match status" value="1"/>
</dbReference>
<dbReference type="RefSeq" id="WP_189938054.1">
    <property type="nucleotide sequence ID" value="NZ_BNCD01000028.1"/>
</dbReference>
<reference evidence="3" key="1">
    <citation type="journal article" date="2014" name="Int. J. Syst. Evol. Microbiol.">
        <title>Complete genome sequence of Corynebacterium casei LMG S-19264T (=DSM 44701T), isolated from a smear-ripened cheese.</title>
        <authorList>
            <consortium name="US DOE Joint Genome Institute (JGI-PGF)"/>
            <person name="Walter F."/>
            <person name="Albersmeier A."/>
            <person name="Kalinowski J."/>
            <person name="Ruckert C."/>
        </authorList>
    </citation>
    <scope>NUCLEOTIDE SEQUENCE</scope>
    <source>
        <strain evidence="3">JCM 5069</strain>
    </source>
</reference>
<keyword evidence="1" id="KW-0560">Oxidoreductase</keyword>
<feature type="domain" description="FAD-binding" evidence="2">
    <location>
        <begin position="12"/>
        <end position="352"/>
    </location>
</feature>
<name>A0A919GPE7_9ACTN</name>
<evidence type="ECO:0000259" key="2">
    <source>
        <dbReference type="Pfam" id="PF01494"/>
    </source>
</evidence>
<dbReference type="InterPro" id="IPR002938">
    <property type="entry name" value="FAD-bd"/>
</dbReference>
<evidence type="ECO:0000313" key="3">
    <source>
        <dbReference type="EMBL" id="GHH87435.1"/>
    </source>
</evidence>
<sequence>MARNEGNARDNYDVVIVGAGTTGLALANLLDRRGMRVAVIDPIVIPCHHPRGAHIDDECVRLLQTLGMGGVEKTYMAQTGLEIFSPEGERLVNWDVPAHETDQGYQLDYQFFQPDLEATLRGRLAASRHADLWLGWKATEVRQDGDSTLLTARHRRNGSVRTITSAWVVGCDGANSRLREHVSDGMRDLEGSQRSVIVDVHKFVPITALPATSTYIRSGALPFTHQPAANGISRFQFMLIGDDDPTPFEDPEVIYDLLAPYLAPDSYRILRTDVYDWHARLARGWRSGRLLIAGDAAHQMPPLLGQGMCSGLRDAANLAWKLAAVVRGAATADLLDTYESERAPHVEDLITESARQSRMIAAAGRGEPIAATGVVDRRHGPLGPGLGLAHPLRGTLSPQPRDTGGTLMDDLVGYEFAVLGSTRVLDAVDTATRERWARLGAVTLPDFAPRATRWLADAGADAAIVRPDRYVFAATAGADALASATTELIDQLTGKAVGVA</sequence>
<dbReference type="Proteomes" id="UP000603708">
    <property type="component" value="Unassembled WGS sequence"/>
</dbReference>
<dbReference type="SUPFAM" id="SSF51905">
    <property type="entry name" value="FAD/NAD(P)-binding domain"/>
    <property type="match status" value="1"/>
</dbReference>
<dbReference type="GO" id="GO:0071949">
    <property type="term" value="F:FAD binding"/>
    <property type="evidence" value="ECO:0007669"/>
    <property type="project" value="InterPro"/>
</dbReference>